<keyword evidence="8" id="KW-1133">Transmembrane helix</keyword>
<dbReference type="PANTHER" id="PTHR11537">
    <property type="entry name" value="VOLTAGE-GATED POTASSIUM CHANNEL"/>
    <property type="match status" value="1"/>
</dbReference>
<protein>
    <submittedName>
        <fullName evidence="13">Ion transporter</fullName>
    </submittedName>
</protein>
<keyword evidence="2" id="KW-0813">Transport</keyword>
<evidence type="ECO:0000256" key="8">
    <source>
        <dbReference type="ARBA" id="ARBA00022989"/>
    </source>
</evidence>
<evidence type="ECO:0000256" key="7">
    <source>
        <dbReference type="ARBA" id="ARBA00022958"/>
    </source>
</evidence>
<feature type="domain" description="Ion transport" evidence="12">
    <location>
        <begin position="24"/>
        <end position="214"/>
    </location>
</feature>
<evidence type="ECO:0000256" key="9">
    <source>
        <dbReference type="ARBA" id="ARBA00023065"/>
    </source>
</evidence>
<keyword evidence="4" id="KW-0812">Transmembrane</keyword>
<evidence type="ECO:0000259" key="12">
    <source>
        <dbReference type="Pfam" id="PF00520"/>
    </source>
</evidence>
<organism evidence="13 14">
    <name type="scientific">Okeania hirsuta</name>
    <dbReference type="NCBI Taxonomy" id="1458930"/>
    <lineage>
        <taxon>Bacteria</taxon>
        <taxon>Bacillati</taxon>
        <taxon>Cyanobacteriota</taxon>
        <taxon>Cyanophyceae</taxon>
        <taxon>Oscillatoriophycideae</taxon>
        <taxon>Oscillatoriales</taxon>
        <taxon>Microcoleaceae</taxon>
        <taxon>Okeania</taxon>
    </lineage>
</organism>
<reference evidence="13 14" key="1">
    <citation type="journal article" date="2018" name="ACS Chem. Biol.">
        <title>Ketoreductase domain dysfunction expands chemodiversity: malyngamide biosynthesis in the cyanobacterium Okeania hirsuta.</title>
        <authorList>
            <person name="Moss N.A."/>
            <person name="Leao T."/>
            <person name="Rankin M."/>
            <person name="McCullough T.M."/>
            <person name="Qu P."/>
            <person name="Korobeynikov A."/>
            <person name="Smith J.L."/>
            <person name="Gerwick L."/>
            <person name="Gerwick W.H."/>
        </authorList>
    </citation>
    <scope>NUCLEOTIDE SEQUENCE [LARGE SCALE GENOMIC DNA]</scope>
    <source>
        <strain evidence="13 14">PAB10Feb10-1</strain>
    </source>
</reference>
<comment type="caution">
    <text evidence="13">The sequence shown here is derived from an EMBL/GenBank/DDBJ whole genome shotgun (WGS) entry which is preliminary data.</text>
</comment>
<keyword evidence="3" id="KW-0633">Potassium transport</keyword>
<keyword evidence="14" id="KW-1185">Reference proteome</keyword>
<dbReference type="GO" id="GO:0001508">
    <property type="term" value="P:action potential"/>
    <property type="evidence" value="ECO:0007669"/>
    <property type="project" value="TreeGrafter"/>
</dbReference>
<dbReference type="OrthoDB" id="9810759at2"/>
<evidence type="ECO:0000256" key="4">
    <source>
        <dbReference type="ARBA" id="ARBA00022692"/>
    </source>
</evidence>
<dbReference type="AlphaFoldDB" id="A0A3N6PKW3"/>
<name>A0A3N6PKW3_9CYAN</name>
<dbReference type="Gene3D" id="1.20.120.350">
    <property type="entry name" value="Voltage-gated potassium channels. Chain C"/>
    <property type="match status" value="1"/>
</dbReference>
<dbReference type="Proteomes" id="UP000269154">
    <property type="component" value="Unassembled WGS sequence"/>
</dbReference>
<evidence type="ECO:0000313" key="13">
    <source>
        <dbReference type="EMBL" id="RQH28453.1"/>
    </source>
</evidence>
<evidence type="ECO:0000256" key="6">
    <source>
        <dbReference type="ARBA" id="ARBA00022882"/>
    </source>
</evidence>
<dbReference type="InterPro" id="IPR027359">
    <property type="entry name" value="Volt_channel_dom_sf"/>
</dbReference>
<dbReference type="GO" id="GO:0005249">
    <property type="term" value="F:voltage-gated potassium channel activity"/>
    <property type="evidence" value="ECO:0007669"/>
    <property type="project" value="InterPro"/>
</dbReference>
<dbReference type="SUPFAM" id="SSF81324">
    <property type="entry name" value="Voltage-gated potassium channels"/>
    <property type="match status" value="1"/>
</dbReference>
<comment type="subcellular location">
    <subcellularLocation>
        <location evidence="1">Membrane</location>
        <topology evidence="1">Multi-pass membrane protein</topology>
    </subcellularLocation>
</comment>
<dbReference type="Gene3D" id="1.10.287.70">
    <property type="match status" value="1"/>
</dbReference>
<keyword evidence="7" id="KW-0630">Potassium</keyword>
<evidence type="ECO:0000256" key="3">
    <source>
        <dbReference type="ARBA" id="ARBA00022538"/>
    </source>
</evidence>
<evidence type="ECO:0000313" key="14">
    <source>
        <dbReference type="Proteomes" id="UP000269154"/>
    </source>
</evidence>
<keyword evidence="10" id="KW-0472">Membrane</keyword>
<dbReference type="GO" id="GO:0008076">
    <property type="term" value="C:voltage-gated potassium channel complex"/>
    <property type="evidence" value="ECO:0007669"/>
    <property type="project" value="InterPro"/>
</dbReference>
<evidence type="ECO:0000256" key="1">
    <source>
        <dbReference type="ARBA" id="ARBA00004141"/>
    </source>
</evidence>
<evidence type="ECO:0000256" key="10">
    <source>
        <dbReference type="ARBA" id="ARBA00023136"/>
    </source>
</evidence>
<keyword evidence="9" id="KW-0406">Ion transport</keyword>
<proteinExistence type="predicted"/>
<dbReference type="PANTHER" id="PTHR11537:SF254">
    <property type="entry name" value="POTASSIUM VOLTAGE-GATED CHANNEL PROTEIN SHAB"/>
    <property type="match status" value="1"/>
</dbReference>
<evidence type="ECO:0000256" key="2">
    <source>
        <dbReference type="ARBA" id="ARBA00022448"/>
    </source>
</evidence>
<dbReference type="Pfam" id="PF00520">
    <property type="entry name" value="Ion_trans"/>
    <property type="match status" value="1"/>
</dbReference>
<sequence>MLLELTKKTLAFYLEDIETPIGKAINFILLFLILFSSAIFVAETYPIPENIFIILELINDAILVFFAVEYLLRFWCADQKIKFVFSFFSIIDLLAILPIFPGFLELSFIRIIRWFRILKLIRFLKFKIYIFRISTEDGVIFARILFTLFTIIFIFSGLIYQVEHRVNPESFKNFLDAVYFSVVTMTTVGFGDIIPTSESGRLLTVLMILTGISLIPSQLGDLIKQLIKTTKNIEKSCSGCGFSIHDIDAKFCKICGTELGIYQINNVNEKK</sequence>
<evidence type="ECO:0000256" key="5">
    <source>
        <dbReference type="ARBA" id="ARBA00022826"/>
    </source>
</evidence>
<evidence type="ECO:0000256" key="11">
    <source>
        <dbReference type="ARBA" id="ARBA00023303"/>
    </source>
</evidence>
<keyword evidence="6" id="KW-0851">Voltage-gated channel</keyword>
<keyword evidence="5" id="KW-0631">Potassium channel</keyword>
<dbReference type="InterPro" id="IPR028325">
    <property type="entry name" value="VG_K_chnl"/>
</dbReference>
<gene>
    <name evidence="13" type="ORF">D5R40_25605</name>
</gene>
<dbReference type="PRINTS" id="PR00169">
    <property type="entry name" value="KCHANNEL"/>
</dbReference>
<accession>A0A3N6PKW3</accession>
<dbReference type="InterPro" id="IPR005821">
    <property type="entry name" value="Ion_trans_dom"/>
</dbReference>
<dbReference type="EMBL" id="RCBY01000210">
    <property type="protein sequence ID" value="RQH28453.1"/>
    <property type="molecule type" value="Genomic_DNA"/>
</dbReference>
<keyword evidence="11" id="KW-0407">Ion channel</keyword>